<gene>
    <name evidence="1" type="ORF">OH76DRAFT_332446</name>
</gene>
<name>A0A371DFT2_9APHY</name>
<evidence type="ECO:0000313" key="1">
    <source>
        <dbReference type="EMBL" id="RDX51411.1"/>
    </source>
</evidence>
<keyword evidence="2" id="KW-1185">Reference proteome</keyword>
<dbReference type="EMBL" id="KZ857395">
    <property type="protein sequence ID" value="RDX51411.1"/>
    <property type="molecule type" value="Genomic_DNA"/>
</dbReference>
<reference evidence="1 2" key="1">
    <citation type="journal article" date="2018" name="Biotechnol. Biofuels">
        <title>Integrative visual omics of the white-rot fungus Polyporus brumalis exposes the biotechnological potential of its oxidative enzymes for delignifying raw plant biomass.</title>
        <authorList>
            <person name="Miyauchi S."/>
            <person name="Rancon A."/>
            <person name="Drula E."/>
            <person name="Hage H."/>
            <person name="Chaduli D."/>
            <person name="Favel A."/>
            <person name="Grisel S."/>
            <person name="Henrissat B."/>
            <person name="Herpoel-Gimbert I."/>
            <person name="Ruiz-Duenas F.J."/>
            <person name="Chevret D."/>
            <person name="Hainaut M."/>
            <person name="Lin J."/>
            <person name="Wang M."/>
            <person name="Pangilinan J."/>
            <person name="Lipzen A."/>
            <person name="Lesage-Meessen L."/>
            <person name="Navarro D."/>
            <person name="Riley R."/>
            <person name="Grigoriev I.V."/>
            <person name="Zhou S."/>
            <person name="Raouche S."/>
            <person name="Rosso M.N."/>
        </authorList>
    </citation>
    <scope>NUCLEOTIDE SEQUENCE [LARGE SCALE GENOMIC DNA]</scope>
    <source>
        <strain evidence="1 2">BRFM 1820</strain>
    </source>
</reference>
<dbReference type="AlphaFoldDB" id="A0A371DFT2"/>
<accession>A0A371DFT2</accession>
<sequence length="159" mass="18096">MLAARFARCRLGFRPAAGRADGWVLTEVGCILRWEWVPRATQRTNHAVSRCSIRGQWPAQASIIFCAVSATLGCGQRRYIMFAMHTLRCVRSFCYYQFVNVASDSRRNEHASGQDGHGSPLRIPIAQGKSKLEAWDTVRPRVCMHVRLAPELRCIRRLH</sequence>
<dbReference type="Proteomes" id="UP000256964">
    <property type="component" value="Unassembled WGS sequence"/>
</dbReference>
<proteinExistence type="predicted"/>
<protein>
    <submittedName>
        <fullName evidence="1">Uncharacterized protein</fullName>
    </submittedName>
</protein>
<organism evidence="1 2">
    <name type="scientific">Lentinus brumalis</name>
    <dbReference type="NCBI Taxonomy" id="2498619"/>
    <lineage>
        <taxon>Eukaryota</taxon>
        <taxon>Fungi</taxon>
        <taxon>Dikarya</taxon>
        <taxon>Basidiomycota</taxon>
        <taxon>Agaricomycotina</taxon>
        <taxon>Agaricomycetes</taxon>
        <taxon>Polyporales</taxon>
        <taxon>Polyporaceae</taxon>
        <taxon>Lentinus</taxon>
    </lineage>
</organism>
<evidence type="ECO:0000313" key="2">
    <source>
        <dbReference type="Proteomes" id="UP000256964"/>
    </source>
</evidence>